<dbReference type="EMBL" id="CM042022">
    <property type="protein sequence ID" value="KAI3816673.1"/>
    <property type="molecule type" value="Genomic_DNA"/>
</dbReference>
<accession>A0ACB9J9Q4</accession>
<protein>
    <submittedName>
        <fullName evidence="1">Uncharacterized protein</fullName>
    </submittedName>
</protein>
<reference evidence="2" key="1">
    <citation type="journal article" date="2022" name="Mol. Ecol. Resour.">
        <title>The genomes of chicory, endive, great burdock and yacon provide insights into Asteraceae palaeo-polyploidization history and plant inulin production.</title>
        <authorList>
            <person name="Fan W."/>
            <person name="Wang S."/>
            <person name="Wang H."/>
            <person name="Wang A."/>
            <person name="Jiang F."/>
            <person name="Liu H."/>
            <person name="Zhao H."/>
            <person name="Xu D."/>
            <person name="Zhang Y."/>
        </authorList>
    </citation>
    <scope>NUCLEOTIDE SEQUENCE [LARGE SCALE GENOMIC DNA]</scope>
    <source>
        <strain evidence="2">cv. Yunnan</strain>
    </source>
</reference>
<reference evidence="1 2" key="2">
    <citation type="journal article" date="2022" name="Mol. Ecol. Resour.">
        <title>The genomes of chicory, endive, great burdock and yacon provide insights into Asteraceae paleo-polyploidization history and plant inulin production.</title>
        <authorList>
            <person name="Fan W."/>
            <person name="Wang S."/>
            <person name="Wang H."/>
            <person name="Wang A."/>
            <person name="Jiang F."/>
            <person name="Liu H."/>
            <person name="Zhao H."/>
            <person name="Xu D."/>
            <person name="Zhang Y."/>
        </authorList>
    </citation>
    <scope>NUCLEOTIDE SEQUENCE [LARGE SCALE GENOMIC DNA]</scope>
    <source>
        <strain evidence="2">cv. Yunnan</strain>
        <tissue evidence="1">Leaves</tissue>
    </source>
</reference>
<evidence type="ECO:0000313" key="2">
    <source>
        <dbReference type="Proteomes" id="UP001056120"/>
    </source>
</evidence>
<dbReference type="Proteomes" id="UP001056120">
    <property type="component" value="Linkage Group LG05"/>
</dbReference>
<keyword evidence="2" id="KW-1185">Reference proteome</keyword>
<comment type="caution">
    <text evidence="1">The sequence shown here is derived from an EMBL/GenBank/DDBJ whole genome shotgun (WGS) entry which is preliminary data.</text>
</comment>
<evidence type="ECO:0000313" key="1">
    <source>
        <dbReference type="EMBL" id="KAI3816673.1"/>
    </source>
</evidence>
<proteinExistence type="predicted"/>
<sequence>MHEAGNRAPSVERALSNEDREEDFTFEPQVQATLAREISWILKSSLPAMLVDALKKANEGTLDEPGSGPAMEDESDEEYVGGPAYDRAEEED</sequence>
<gene>
    <name evidence="1" type="ORF">L1987_16376</name>
</gene>
<organism evidence="1 2">
    <name type="scientific">Smallanthus sonchifolius</name>
    <dbReference type="NCBI Taxonomy" id="185202"/>
    <lineage>
        <taxon>Eukaryota</taxon>
        <taxon>Viridiplantae</taxon>
        <taxon>Streptophyta</taxon>
        <taxon>Embryophyta</taxon>
        <taxon>Tracheophyta</taxon>
        <taxon>Spermatophyta</taxon>
        <taxon>Magnoliopsida</taxon>
        <taxon>eudicotyledons</taxon>
        <taxon>Gunneridae</taxon>
        <taxon>Pentapetalae</taxon>
        <taxon>asterids</taxon>
        <taxon>campanulids</taxon>
        <taxon>Asterales</taxon>
        <taxon>Asteraceae</taxon>
        <taxon>Asteroideae</taxon>
        <taxon>Heliantheae alliance</taxon>
        <taxon>Millerieae</taxon>
        <taxon>Smallanthus</taxon>
    </lineage>
</organism>
<name>A0ACB9J9Q4_9ASTR</name>